<dbReference type="AlphaFoldDB" id="G9HSP2"/>
<evidence type="ECO:0000256" key="1">
    <source>
        <dbReference type="ARBA" id="ARBA00007409"/>
    </source>
</evidence>
<keyword evidence="2" id="KW-0273">Eye lens protein</keyword>
<dbReference type="SFLD" id="SFLDS00019">
    <property type="entry name" value="Glutathione_Transferase_(cytos"/>
    <property type="match status" value="1"/>
</dbReference>
<dbReference type="Gene3D" id="3.40.30.10">
    <property type="entry name" value="Glutaredoxin"/>
    <property type="match status" value="1"/>
</dbReference>
<evidence type="ECO:0000259" key="5">
    <source>
        <dbReference type="PROSITE" id="PS50405"/>
    </source>
</evidence>
<dbReference type="SFLD" id="SFLDG00363">
    <property type="entry name" value="AMPS_(cytGST):_Alpha-__Mu-__Pi"/>
    <property type="match status" value="1"/>
</dbReference>
<dbReference type="SUPFAM" id="SSF47616">
    <property type="entry name" value="GST C-terminal domain-like"/>
    <property type="match status" value="1"/>
</dbReference>
<reference evidence="6" key="2">
    <citation type="journal article" date="2012" name="Comp. Biochem. Physiol. C Toxicol. Pharmacol.">
        <title>Expression profiles of seven glutathione S-transferase (GST) genes from Venerupis philippinarum exposed to heavy metals and benzo[a]pyrene.</title>
        <authorList>
            <person name="Zhang L."/>
            <person name="Qiu L."/>
            <person name="Wu H."/>
            <person name="Liu X."/>
            <person name="You L."/>
            <person name="Pei D."/>
            <person name="Chen L."/>
            <person name="Wang Q."/>
            <person name="Zhao J."/>
        </authorList>
    </citation>
    <scope>NUCLEOTIDE SEQUENCE</scope>
    <source>
        <tissue evidence="6">Hepatopancreas</tissue>
    </source>
</reference>
<dbReference type="SFLD" id="SFLDG01205">
    <property type="entry name" value="AMPS.1"/>
    <property type="match status" value="1"/>
</dbReference>
<dbReference type="Pfam" id="PF14497">
    <property type="entry name" value="GST_C_3"/>
    <property type="match status" value="1"/>
</dbReference>
<accession>G9HSP2</accession>
<reference evidence="6" key="1">
    <citation type="submission" date="2011-07" db="EMBL/GenBank/DDBJ databases">
        <authorList>
            <person name="Zhao J.M."/>
            <person name="Zhang L.B."/>
            <person name="Wu H.F."/>
        </authorList>
    </citation>
    <scope>NUCLEOTIDE SEQUENCE</scope>
    <source>
        <tissue evidence="6">Hepatopancreas</tissue>
    </source>
</reference>
<evidence type="ECO:0000256" key="2">
    <source>
        <dbReference type="ARBA" id="ARBA00022613"/>
    </source>
</evidence>
<dbReference type="GO" id="GO:0005212">
    <property type="term" value="F:structural constituent of eye lens"/>
    <property type="evidence" value="ECO:0007669"/>
    <property type="project" value="UniProtKB-KW"/>
</dbReference>
<evidence type="ECO:0000313" key="6">
    <source>
        <dbReference type="EMBL" id="AEW46325.1"/>
    </source>
</evidence>
<gene>
    <name evidence="6" type="primary">GSTS1</name>
</gene>
<dbReference type="InterPro" id="IPR010987">
    <property type="entry name" value="Glutathione-S-Trfase_C-like"/>
</dbReference>
<evidence type="ECO:0000259" key="4">
    <source>
        <dbReference type="PROSITE" id="PS50404"/>
    </source>
</evidence>
<dbReference type="EMBL" id="JN388948">
    <property type="protein sequence ID" value="AEW46325.1"/>
    <property type="molecule type" value="mRNA"/>
</dbReference>
<dbReference type="Gene3D" id="1.20.1050.10">
    <property type="match status" value="1"/>
</dbReference>
<dbReference type="InterPro" id="IPR004045">
    <property type="entry name" value="Glutathione_S-Trfase_N"/>
</dbReference>
<comment type="similarity">
    <text evidence="1">Belongs to the GST superfamily.</text>
</comment>
<dbReference type="InterPro" id="IPR036249">
    <property type="entry name" value="Thioredoxin-like_sf"/>
</dbReference>
<protein>
    <submittedName>
        <fullName evidence="6">Sigma glutathione S-transferase 1</fullName>
    </submittedName>
</protein>
<dbReference type="GO" id="GO:0004364">
    <property type="term" value="F:glutathione transferase activity"/>
    <property type="evidence" value="ECO:0007669"/>
    <property type="project" value="TreeGrafter"/>
</dbReference>
<dbReference type="PROSITE" id="PS50405">
    <property type="entry name" value="GST_CTER"/>
    <property type="match status" value="1"/>
</dbReference>
<comment type="function">
    <text evidence="3">S-crystallins are structural components of squids and octopi eye lens. Contains relatively little if any GST activity.</text>
</comment>
<dbReference type="PANTHER" id="PTHR11571">
    <property type="entry name" value="GLUTATHIONE S-TRANSFERASE"/>
    <property type="match status" value="1"/>
</dbReference>
<dbReference type="InterPro" id="IPR040079">
    <property type="entry name" value="Glutathione_S-Trfase"/>
</dbReference>
<dbReference type="CDD" id="cd03039">
    <property type="entry name" value="GST_N_Sigma_like"/>
    <property type="match status" value="1"/>
</dbReference>
<dbReference type="PANTHER" id="PTHR11571:SF150">
    <property type="entry name" value="GLUTATHIONE S-TRANSFERASE"/>
    <property type="match status" value="1"/>
</dbReference>
<dbReference type="Pfam" id="PF02798">
    <property type="entry name" value="GST_N"/>
    <property type="match status" value="1"/>
</dbReference>
<dbReference type="InterPro" id="IPR050213">
    <property type="entry name" value="GST_superfamily"/>
</dbReference>
<dbReference type="InterPro" id="IPR036282">
    <property type="entry name" value="Glutathione-S-Trfase_C_sf"/>
</dbReference>
<feature type="domain" description="GST N-terminal" evidence="4">
    <location>
        <begin position="2"/>
        <end position="79"/>
    </location>
</feature>
<keyword evidence="6" id="KW-0808">Transferase</keyword>
<dbReference type="FunFam" id="3.40.30.10:FF:000035">
    <property type="entry name" value="hematopoietic prostaglandin D synthase"/>
    <property type="match status" value="1"/>
</dbReference>
<sequence>MPTYKYSYFDVRGRGELVRYVFHAAGRDFEDDRVAREDWPSRKESTPFGQMPVLDVDGKKLAQSGAIARYAAREFDLAGKDSWEQALVDQYMGLVEDMFTEIVKVFFEKDEEKKKELQKNLAEVVFPKFCGLFEKALDQNGGKFFVGNSLTLADLAVLNAFDTPLHQHATLLDSFPKLKAHRERVMATPKLSEYIKNRKVTDI</sequence>
<dbReference type="GO" id="GO:0006749">
    <property type="term" value="P:glutathione metabolic process"/>
    <property type="evidence" value="ECO:0007669"/>
    <property type="project" value="TreeGrafter"/>
</dbReference>
<evidence type="ECO:0000256" key="3">
    <source>
        <dbReference type="ARBA" id="ARBA00049616"/>
    </source>
</evidence>
<dbReference type="FunFam" id="1.20.1050.10:FF:000030">
    <property type="entry name" value="Glutathione S-transferase S1"/>
    <property type="match status" value="1"/>
</dbReference>
<dbReference type="CDD" id="cd03192">
    <property type="entry name" value="GST_C_Sigma_like"/>
    <property type="match status" value="1"/>
</dbReference>
<dbReference type="InterPro" id="IPR004046">
    <property type="entry name" value="GST_C"/>
</dbReference>
<dbReference type="PROSITE" id="PS50404">
    <property type="entry name" value="GST_NTER"/>
    <property type="match status" value="1"/>
</dbReference>
<organism evidence="6">
    <name type="scientific">Ruditapes philippinarum</name>
    <name type="common">Japanese carpet shell</name>
    <name type="synonym">Venerupis philippinarum</name>
    <dbReference type="NCBI Taxonomy" id="129788"/>
    <lineage>
        <taxon>Eukaryota</taxon>
        <taxon>Metazoa</taxon>
        <taxon>Spiralia</taxon>
        <taxon>Lophotrochozoa</taxon>
        <taxon>Mollusca</taxon>
        <taxon>Bivalvia</taxon>
        <taxon>Autobranchia</taxon>
        <taxon>Heteroconchia</taxon>
        <taxon>Euheterodonta</taxon>
        <taxon>Imparidentia</taxon>
        <taxon>Neoheterodontei</taxon>
        <taxon>Venerida</taxon>
        <taxon>Veneroidea</taxon>
        <taxon>Veneridae</taxon>
        <taxon>Ruditapes</taxon>
    </lineage>
</organism>
<name>G9HSP2_RUDPH</name>
<proteinExistence type="evidence at transcript level"/>
<dbReference type="SUPFAM" id="SSF52833">
    <property type="entry name" value="Thioredoxin-like"/>
    <property type="match status" value="1"/>
</dbReference>
<feature type="domain" description="GST C-terminal" evidence="5">
    <location>
        <begin position="81"/>
        <end position="203"/>
    </location>
</feature>